<protein>
    <submittedName>
        <fullName evidence="3">Uncharacterized protein</fullName>
    </submittedName>
</protein>
<evidence type="ECO:0000313" key="3">
    <source>
        <dbReference type="EMBL" id="KAK4189351.1"/>
    </source>
</evidence>
<feature type="compositionally biased region" description="Acidic residues" evidence="2">
    <location>
        <begin position="716"/>
        <end position="753"/>
    </location>
</feature>
<feature type="compositionally biased region" description="Low complexity" evidence="2">
    <location>
        <begin position="196"/>
        <end position="217"/>
    </location>
</feature>
<proteinExistence type="predicted"/>
<comment type="caution">
    <text evidence="3">The sequence shown here is derived from an EMBL/GenBank/DDBJ whole genome shotgun (WGS) entry which is preliminary data.</text>
</comment>
<organism evidence="3 4">
    <name type="scientific">Podospora australis</name>
    <dbReference type="NCBI Taxonomy" id="1536484"/>
    <lineage>
        <taxon>Eukaryota</taxon>
        <taxon>Fungi</taxon>
        <taxon>Dikarya</taxon>
        <taxon>Ascomycota</taxon>
        <taxon>Pezizomycotina</taxon>
        <taxon>Sordariomycetes</taxon>
        <taxon>Sordariomycetidae</taxon>
        <taxon>Sordariales</taxon>
        <taxon>Podosporaceae</taxon>
        <taxon>Podospora</taxon>
    </lineage>
</organism>
<feature type="compositionally biased region" description="Polar residues" evidence="2">
    <location>
        <begin position="584"/>
        <end position="611"/>
    </location>
</feature>
<gene>
    <name evidence="3" type="ORF">QBC35DRAFT_493422</name>
</gene>
<feature type="compositionally biased region" description="Basic and acidic residues" evidence="2">
    <location>
        <begin position="174"/>
        <end position="183"/>
    </location>
</feature>
<feature type="compositionally biased region" description="Polar residues" evidence="2">
    <location>
        <begin position="676"/>
        <end position="686"/>
    </location>
</feature>
<feature type="region of interest" description="Disordered" evidence="2">
    <location>
        <begin position="1"/>
        <end position="312"/>
    </location>
</feature>
<feature type="compositionally biased region" description="Basic and acidic residues" evidence="2">
    <location>
        <begin position="260"/>
        <end position="274"/>
    </location>
</feature>
<dbReference type="EMBL" id="MU864376">
    <property type="protein sequence ID" value="KAK4189351.1"/>
    <property type="molecule type" value="Genomic_DNA"/>
</dbReference>
<feature type="coiled-coil region" evidence="1">
    <location>
        <begin position="517"/>
        <end position="561"/>
    </location>
</feature>
<reference evidence="3" key="2">
    <citation type="submission" date="2023-05" db="EMBL/GenBank/DDBJ databases">
        <authorList>
            <consortium name="Lawrence Berkeley National Laboratory"/>
            <person name="Steindorff A."/>
            <person name="Hensen N."/>
            <person name="Bonometti L."/>
            <person name="Westerberg I."/>
            <person name="Brannstrom I.O."/>
            <person name="Guillou S."/>
            <person name="Cros-Aarteil S."/>
            <person name="Calhoun S."/>
            <person name="Haridas S."/>
            <person name="Kuo A."/>
            <person name="Mondo S."/>
            <person name="Pangilinan J."/>
            <person name="Riley R."/>
            <person name="Labutti K."/>
            <person name="Andreopoulos B."/>
            <person name="Lipzen A."/>
            <person name="Chen C."/>
            <person name="Yanf M."/>
            <person name="Daum C."/>
            <person name="Ng V."/>
            <person name="Clum A."/>
            <person name="Ohm R."/>
            <person name="Martin F."/>
            <person name="Silar P."/>
            <person name="Natvig D."/>
            <person name="Lalanne C."/>
            <person name="Gautier V."/>
            <person name="Ament-Velasquez S.L."/>
            <person name="Kruys A."/>
            <person name="Hutchinson M.I."/>
            <person name="Powell A.J."/>
            <person name="Barry K."/>
            <person name="Miller A.N."/>
            <person name="Grigoriev I.V."/>
            <person name="Debuchy R."/>
            <person name="Gladieux P."/>
            <person name="Thoren M.H."/>
            <person name="Johannesson H."/>
        </authorList>
    </citation>
    <scope>NUCLEOTIDE SEQUENCE</scope>
    <source>
        <strain evidence="3">PSN309</strain>
    </source>
</reference>
<feature type="compositionally biased region" description="Acidic residues" evidence="2">
    <location>
        <begin position="276"/>
        <end position="296"/>
    </location>
</feature>
<reference evidence="3" key="1">
    <citation type="journal article" date="2023" name="Mol. Phylogenet. Evol.">
        <title>Genome-scale phylogeny and comparative genomics of the fungal order Sordariales.</title>
        <authorList>
            <person name="Hensen N."/>
            <person name="Bonometti L."/>
            <person name="Westerberg I."/>
            <person name="Brannstrom I.O."/>
            <person name="Guillou S."/>
            <person name="Cros-Aarteil S."/>
            <person name="Calhoun S."/>
            <person name="Haridas S."/>
            <person name="Kuo A."/>
            <person name="Mondo S."/>
            <person name="Pangilinan J."/>
            <person name="Riley R."/>
            <person name="LaButti K."/>
            <person name="Andreopoulos B."/>
            <person name="Lipzen A."/>
            <person name="Chen C."/>
            <person name="Yan M."/>
            <person name="Daum C."/>
            <person name="Ng V."/>
            <person name="Clum A."/>
            <person name="Steindorff A."/>
            <person name="Ohm R.A."/>
            <person name="Martin F."/>
            <person name="Silar P."/>
            <person name="Natvig D.O."/>
            <person name="Lalanne C."/>
            <person name="Gautier V."/>
            <person name="Ament-Velasquez S.L."/>
            <person name="Kruys A."/>
            <person name="Hutchinson M.I."/>
            <person name="Powell A.J."/>
            <person name="Barry K."/>
            <person name="Miller A.N."/>
            <person name="Grigoriev I.V."/>
            <person name="Debuchy R."/>
            <person name="Gladieux P."/>
            <person name="Hiltunen Thoren M."/>
            <person name="Johannesson H."/>
        </authorList>
    </citation>
    <scope>NUCLEOTIDE SEQUENCE</scope>
    <source>
        <strain evidence="3">PSN309</strain>
    </source>
</reference>
<keyword evidence="4" id="KW-1185">Reference proteome</keyword>
<feature type="region of interest" description="Disordered" evidence="2">
    <location>
        <begin position="583"/>
        <end position="753"/>
    </location>
</feature>
<accession>A0AAN7AI04</accession>
<evidence type="ECO:0000256" key="2">
    <source>
        <dbReference type="SAM" id="MobiDB-lite"/>
    </source>
</evidence>
<sequence length="803" mass="90711">MVRTRSGAVVAAQPLESKTVVRKNGKNNERNENGTPHSNTPRRQHETKAPSTSRSNKTPTVEPNTNTSKRKAATINELSSLETKRQKVSRGDQDESTQLPPNLVDVVNGFSRKSKNTPRKETTLAVMLPTSRSRRQSEMPLTHPRSSLPRNLVIEETPEPPPLNSHLSALQQELNRHQAALEHQDEDDDGVQSAAEGPSGDQEEGGQSQSRSEGSPELGSSPVQRRPKPRFFQHQDDEFSALIPTPARTSAKKPQPARRAYHEDIRPSIERLNYEESGESGDEDGSESDDQEEEEEQPPRPPPRSPSFQGAPSVAVPILPVEEYKTLGNVTSDNLDELRDMMATRGWTGLGRRWEKDLARSRAATVTGRQCVKSVRKLNKLWEEVRAGHDDGERAWLLSRKQAEINGALADVEADIRVVCSASRVERPTEELGQDLYKLLIPVLILSLRKAFLLGTTSVTEQRGFTWVTIQYLLQITGWVSRLQRSLATIIEKGMIAEAHSIILNYELVIQHLEAWKDDIMKVVDDYNEKLDRAEKIAKDRRIKEEKRTRQQEELEESNRRWQAMADHIKNMKQLPPPMAQKWVTATQGWSPRQRSQPEPTDKPYSSQISVTPARPASRGSVFPGPPSRVSAPTTLNPANRSFKIPALPTRRVSQPAGSPRPVNYTLKAPAHPARQVSNPTPSRPQKQPIVALVQKPSPARVWQPPERLVSPSWPLDDDEDEDNNHNAEEEEEDEEDDDDDEEDAFETAWDQEETQYLLKMCKETEVPTKHDLEKWAQVLQREKGEILRQRRGFIKQGLLSNF</sequence>
<keyword evidence="1" id="KW-0175">Coiled coil</keyword>
<evidence type="ECO:0000313" key="4">
    <source>
        <dbReference type="Proteomes" id="UP001302126"/>
    </source>
</evidence>
<feature type="compositionally biased region" description="Polar residues" evidence="2">
    <location>
        <begin position="631"/>
        <end position="640"/>
    </location>
</feature>
<name>A0AAN7AI04_9PEZI</name>
<feature type="compositionally biased region" description="Basic and acidic residues" evidence="2">
    <location>
        <begin position="82"/>
        <end position="93"/>
    </location>
</feature>
<dbReference type="AlphaFoldDB" id="A0AAN7AI04"/>
<dbReference type="Proteomes" id="UP001302126">
    <property type="component" value="Unassembled WGS sequence"/>
</dbReference>
<feature type="compositionally biased region" description="Polar residues" evidence="2">
    <location>
        <begin position="49"/>
        <end position="67"/>
    </location>
</feature>
<evidence type="ECO:0000256" key="1">
    <source>
        <dbReference type="SAM" id="Coils"/>
    </source>
</evidence>